<feature type="domain" description="RiboL-PSP-HEPN" evidence="1">
    <location>
        <begin position="16"/>
        <end position="207"/>
    </location>
</feature>
<keyword evidence="3" id="KW-1185">Reference proteome</keyword>
<evidence type="ECO:0000313" key="3">
    <source>
        <dbReference type="Proteomes" id="UP001491349"/>
    </source>
</evidence>
<comment type="caution">
    <text evidence="2">The sequence shown here is derived from an EMBL/GenBank/DDBJ whole genome shotgun (WGS) entry which is preliminary data.</text>
</comment>
<dbReference type="Proteomes" id="UP001491349">
    <property type="component" value="Unassembled WGS sequence"/>
</dbReference>
<dbReference type="Pfam" id="PF18735">
    <property type="entry name" value="HEPN_RiboL-PSP"/>
    <property type="match status" value="1"/>
</dbReference>
<evidence type="ECO:0000259" key="1">
    <source>
        <dbReference type="Pfam" id="PF18735"/>
    </source>
</evidence>
<organism evidence="2 3">
    <name type="scientific">Flavobacterium buctense</name>
    <dbReference type="NCBI Taxonomy" id="1648146"/>
    <lineage>
        <taxon>Bacteria</taxon>
        <taxon>Pseudomonadati</taxon>
        <taxon>Bacteroidota</taxon>
        <taxon>Flavobacteriia</taxon>
        <taxon>Flavobacteriales</taxon>
        <taxon>Flavobacteriaceae</taxon>
        <taxon>Flavobacterium</taxon>
    </lineage>
</organism>
<protein>
    <submittedName>
        <fullName evidence="2">MAE_28990/MAE_18760 family HEPN-like nuclease</fullName>
    </submittedName>
</protein>
<gene>
    <name evidence="2" type="ORF">WMW71_10965</name>
</gene>
<evidence type="ECO:0000313" key="2">
    <source>
        <dbReference type="EMBL" id="MEK8180860.1"/>
    </source>
</evidence>
<reference evidence="2 3" key="1">
    <citation type="submission" date="2024-04" db="EMBL/GenBank/DDBJ databases">
        <title>draft genome sequnece of Flavobacterium buctense JCM 30750.</title>
        <authorList>
            <person name="Kim D.-U."/>
        </authorList>
    </citation>
    <scope>NUCLEOTIDE SEQUENCE [LARGE SCALE GENOMIC DNA]</scope>
    <source>
        <strain evidence="2 3">JCM 30750</strain>
    </source>
</reference>
<sequence length="217" mass="25571">MLKIRTKEHYFELLEEDFSWRKKELTLIKQRISLAKTNHLLNSEMRAGILLLYAHWEGFIKTSCNNYLNFVKYKRLNYSELPDNLLALSLKSKIHEIETTGQHLIHTEFITFFKNELNQRASWSLDKAIDTKSNLNSDTLKNILSVVGIPYTDFELKSNLIDEQLLKNRNTIAHGNGDNLDFDKENYLRIHQEIFNLLQVFYAHLTNLVVLDKFKIP</sequence>
<proteinExistence type="predicted"/>
<name>A0ABU9E4B4_9FLAO</name>
<dbReference type="InterPro" id="IPR041519">
    <property type="entry name" value="HEPN_RiboL-PSP"/>
</dbReference>
<dbReference type="EMBL" id="JBBPCB010000007">
    <property type="protein sequence ID" value="MEK8180860.1"/>
    <property type="molecule type" value="Genomic_DNA"/>
</dbReference>
<accession>A0ABU9E4B4</accession>
<dbReference type="RefSeq" id="WP_187659945.1">
    <property type="nucleotide sequence ID" value="NZ_JACTAB010000002.1"/>
</dbReference>